<feature type="compositionally biased region" description="Low complexity" evidence="1">
    <location>
        <begin position="41"/>
        <end position="68"/>
    </location>
</feature>
<accession>A0AAP0K8R3</accession>
<organism evidence="2 3">
    <name type="scientific">Stephania cephalantha</name>
    <dbReference type="NCBI Taxonomy" id="152367"/>
    <lineage>
        <taxon>Eukaryota</taxon>
        <taxon>Viridiplantae</taxon>
        <taxon>Streptophyta</taxon>
        <taxon>Embryophyta</taxon>
        <taxon>Tracheophyta</taxon>
        <taxon>Spermatophyta</taxon>
        <taxon>Magnoliopsida</taxon>
        <taxon>Ranunculales</taxon>
        <taxon>Menispermaceae</taxon>
        <taxon>Menispermoideae</taxon>
        <taxon>Cissampelideae</taxon>
        <taxon>Stephania</taxon>
    </lineage>
</organism>
<proteinExistence type="predicted"/>
<sequence>MMSLTLSLNRRSGKYNRAIGRDNWNSWNIRIEVKGDDETGSEGTTGRCEDSSSLSSTKTGRTGSSRRR</sequence>
<comment type="caution">
    <text evidence="2">The sequence shown here is derived from an EMBL/GenBank/DDBJ whole genome shotgun (WGS) entry which is preliminary data.</text>
</comment>
<reference evidence="2 3" key="1">
    <citation type="submission" date="2024-01" db="EMBL/GenBank/DDBJ databases">
        <title>Genome assemblies of Stephania.</title>
        <authorList>
            <person name="Yang L."/>
        </authorList>
    </citation>
    <scope>NUCLEOTIDE SEQUENCE [LARGE SCALE GENOMIC DNA]</scope>
    <source>
        <strain evidence="2">JXDWG</strain>
        <tissue evidence="2">Leaf</tissue>
    </source>
</reference>
<gene>
    <name evidence="2" type="ORF">Scep_006759</name>
</gene>
<dbReference type="AlphaFoldDB" id="A0AAP0K8R3"/>
<evidence type="ECO:0000256" key="1">
    <source>
        <dbReference type="SAM" id="MobiDB-lite"/>
    </source>
</evidence>
<keyword evidence="3" id="KW-1185">Reference proteome</keyword>
<evidence type="ECO:0000313" key="3">
    <source>
        <dbReference type="Proteomes" id="UP001419268"/>
    </source>
</evidence>
<dbReference type="EMBL" id="JBBNAG010000003">
    <property type="protein sequence ID" value="KAK9148002.1"/>
    <property type="molecule type" value="Genomic_DNA"/>
</dbReference>
<dbReference type="Proteomes" id="UP001419268">
    <property type="component" value="Unassembled WGS sequence"/>
</dbReference>
<protein>
    <submittedName>
        <fullName evidence="2">Uncharacterized protein</fullName>
    </submittedName>
</protein>
<name>A0AAP0K8R3_9MAGN</name>
<evidence type="ECO:0000313" key="2">
    <source>
        <dbReference type="EMBL" id="KAK9148002.1"/>
    </source>
</evidence>
<feature type="region of interest" description="Disordered" evidence="1">
    <location>
        <begin position="34"/>
        <end position="68"/>
    </location>
</feature>